<keyword evidence="4 9" id="KW-0812">Transmembrane</keyword>
<reference evidence="11" key="1">
    <citation type="submission" date="2020-11" db="EMBL/GenBank/DDBJ databases">
        <authorList>
            <person name="Tran Van P."/>
        </authorList>
    </citation>
    <scope>NUCLEOTIDE SEQUENCE</scope>
</reference>
<dbReference type="AlphaFoldDB" id="A0A7R9GU48"/>
<feature type="transmembrane region" description="Helical" evidence="9">
    <location>
        <begin position="381"/>
        <end position="400"/>
    </location>
</feature>
<evidence type="ECO:0000256" key="8">
    <source>
        <dbReference type="ARBA" id="ARBA00023136"/>
    </source>
</evidence>
<comment type="subcellular location">
    <subcellularLocation>
        <location evidence="1">Membrane</location>
        <topology evidence="1">Multi-pass membrane protein</topology>
    </subcellularLocation>
</comment>
<evidence type="ECO:0000256" key="3">
    <source>
        <dbReference type="ARBA" id="ARBA00022448"/>
    </source>
</evidence>
<dbReference type="Gene3D" id="1.10.357.20">
    <property type="entry name" value="SLC41 divalent cation transporters, integral membrane domain"/>
    <property type="match status" value="2"/>
</dbReference>
<protein>
    <recommendedName>
        <fullName evidence="10">SLC41A/MgtE integral membrane domain-containing protein</fullName>
    </recommendedName>
</protein>
<dbReference type="Pfam" id="PF01769">
    <property type="entry name" value="MgtE"/>
    <property type="match status" value="2"/>
</dbReference>
<keyword evidence="6 9" id="KW-1133">Transmembrane helix</keyword>
<gene>
    <name evidence="11" type="ORF">TCEB3V08_LOCUS4341</name>
</gene>
<dbReference type="PANTHER" id="PTHR16228">
    <property type="entry name" value="DIVALENT CATION TRANSPORTER SOLUTE CARRIER FAMILY 41"/>
    <property type="match status" value="1"/>
</dbReference>
<evidence type="ECO:0000256" key="6">
    <source>
        <dbReference type="ARBA" id="ARBA00022989"/>
    </source>
</evidence>
<dbReference type="GO" id="GO:0005886">
    <property type="term" value="C:plasma membrane"/>
    <property type="evidence" value="ECO:0007669"/>
    <property type="project" value="TreeGrafter"/>
</dbReference>
<dbReference type="InterPro" id="IPR036739">
    <property type="entry name" value="SLC41_membr_dom_sf"/>
</dbReference>
<dbReference type="GO" id="GO:0008324">
    <property type="term" value="F:monoatomic cation transmembrane transporter activity"/>
    <property type="evidence" value="ECO:0007669"/>
    <property type="project" value="InterPro"/>
</dbReference>
<accession>A0A7R9GU48</accession>
<keyword evidence="5" id="KW-0460">Magnesium</keyword>
<evidence type="ECO:0000256" key="4">
    <source>
        <dbReference type="ARBA" id="ARBA00022692"/>
    </source>
</evidence>
<feature type="transmembrane region" description="Helical" evidence="9">
    <location>
        <begin position="420"/>
        <end position="438"/>
    </location>
</feature>
<evidence type="ECO:0000256" key="7">
    <source>
        <dbReference type="ARBA" id="ARBA00023065"/>
    </source>
</evidence>
<evidence type="ECO:0000313" key="11">
    <source>
        <dbReference type="EMBL" id="CAD7398042.1"/>
    </source>
</evidence>
<keyword evidence="8 9" id="KW-0472">Membrane</keyword>
<feature type="transmembrane region" description="Helical" evidence="9">
    <location>
        <begin position="230"/>
        <end position="248"/>
    </location>
</feature>
<feature type="transmembrane region" description="Helical" evidence="9">
    <location>
        <begin position="260"/>
        <end position="285"/>
    </location>
</feature>
<evidence type="ECO:0000256" key="2">
    <source>
        <dbReference type="ARBA" id="ARBA00009749"/>
    </source>
</evidence>
<comment type="similarity">
    <text evidence="2">Belongs to the SLC41A transporter family.</text>
</comment>
<dbReference type="InterPro" id="IPR006667">
    <property type="entry name" value="SLC41_membr_dom"/>
</dbReference>
<evidence type="ECO:0000256" key="1">
    <source>
        <dbReference type="ARBA" id="ARBA00004141"/>
    </source>
</evidence>
<sequence length="442" mass="48034">MVAFPDLSREDENGAYTTSGVPKIVAPYLATTDEDLEKIKNMYDDAPPTPINDSISSTRSSITFISVTSIPDPTDIISTTSIQPRKEHWWNVMIEVALPFFLGGVGTIAAGIILGSVEEFERLNLEEVNPHLRGKRVENHLGKPSLSLSDRDSNLDLPVLGSRAQHDQCVSQLRHRVVLVIRLGEVKCVCMGERKVQRLTPVGTPHLKGDSLEPVVPELHIGAGGKGIQASVAAIIVAIFAMTVHYLIAGEEDARNALLLMASGIATATSSCFVLDFILIAVIIISHRYKMNPDNVATPMAASIGDVVCISLFSQIASQFYLDHELEKTTHSSPERDWNLKLPVLGGLAQHETSALANYATELANALVVLSPTAEDGEIEVQISVSFLLYIGHILVHFMWKLKIDPDNAVIPYLTSIGDLAGSGILVMGFIFLTRIGYEYSG</sequence>
<feature type="domain" description="SLC41A/MgtE integral membrane" evidence="10">
    <location>
        <begin position="230"/>
        <end position="314"/>
    </location>
</feature>
<organism evidence="11">
    <name type="scientific">Timema cristinae</name>
    <name type="common">Walking stick</name>
    <dbReference type="NCBI Taxonomy" id="61476"/>
    <lineage>
        <taxon>Eukaryota</taxon>
        <taxon>Metazoa</taxon>
        <taxon>Ecdysozoa</taxon>
        <taxon>Arthropoda</taxon>
        <taxon>Hexapoda</taxon>
        <taxon>Insecta</taxon>
        <taxon>Pterygota</taxon>
        <taxon>Neoptera</taxon>
        <taxon>Polyneoptera</taxon>
        <taxon>Phasmatodea</taxon>
        <taxon>Timematodea</taxon>
        <taxon>Timematoidea</taxon>
        <taxon>Timematidae</taxon>
        <taxon>Timema</taxon>
    </lineage>
</organism>
<evidence type="ECO:0000256" key="9">
    <source>
        <dbReference type="SAM" id="Phobius"/>
    </source>
</evidence>
<dbReference type="InterPro" id="IPR045349">
    <property type="entry name" value="SLC41A1-3"/>
</dbReference>
<evidence type="ECO:0000259" key="10">
    <source>
        <dbReference type="Pfam" id="PF01769"/>
    </source>
</evidence>
<evidence type="ECO:0000256" key="5">
    <source>
        <dbReference type="ARBA" id="ARBA00022842"/>
    </source>
</evidence>
<feature type="transmembrane region" description="Helical" evidence="9">
    <location>
        <begin position="96"/>
        <end position="117"/>
    </location>
</feature>
<dbReference type="PANTHER" id="PTHR16228:SF26">
    <property type="entry name" value="SOLUTE CARRIER FAMILY 41 MEMBER 1-LIKE PROTEIN"/>
    <property type="match status" value="1"/>
</dbReference>
<keyword evidence="7" id="KW-0406">Ion transport</keyword>
<keyword evidence="3" id="KW-0813">Transport</keyword>
<dbReference type="EMBL" id="OC317623">
    <property type="protein sequence ID" value="CAD7398042.1"/>
    <property type="molecule type" value="Genomic_DNA"/>
</dbReference>
<proteinExistence type="inferred from homology"/>
<name>A0A7R9GU48_TIMCR</name>
<dbReference type="SUPFAM" id="SSF161093">
    <property type="entry name" value="MgtE membrane domain-like"/>
    <property type="match status" value="2"/>
</dbReference>
<feature type="domain" description="SLC41A/MgtE integral membrane" evidence="10">
    <location>
        <begin position="382"/>
        <end position="428"/>
    </location>
</feature>